<protein>
    <recommendedName>
        <fullName evidence="2">Beta-carotene isomerase D27-like C-terminal domain-containing protein</fullName>
    </recommendedName>
</protein>
<keyword evidence="1" id="KW-0732">Signal</keyword>
<name>A0ABD3QWF3_9STRA</name>
<dbReference type="Pfam" id="PF13225">
    <property type="entry name" value="D27-like_C"/>
    <property type="match status" value="1"/>
</dbReference>
<reference evidence="3 4" key="1">
    <citation type="submission" date="2024-10" db="EMBL/GenBank/DDBJ databases">
        <title>Updated reference genomes for cyclostephanoid diatoms.</title>
        <authorList>
            <person name="Roberts W.R."/>
            <person name="Alverson A.J."/>
        </authorList>
    </citation>
    <scope>NUCLEOTIDE SEQUENCE [LARGE SCALE GENOMIC DNA]</scope>
    <source>
        <strain evidence="3 4">AJA010-31</strain>
    </source>
</reference>
<dbReference type="InterPro" id="IPR038938">
    <property type="entry name" value="D27-like"/>
</dbReference>
<comment type="caution">
    <text evidence="3">The sequence shown here is derived from an EMBL/GenBank/DDBJ whole genome shotgun (WGS) entry which is preliminary data.</text>
</comment>
<feature type="signal peptide" evidence="1">
    <location>
        <begin position="1"/>
        <end position="24"/>
    </location>
</feature>
<dbReference type="EMBL" id="JALLPJ020000038">
    <property type="protein sequence ID" value="KAL3804572.1"/>
    <property type="molecule type" value="Genomic_DNA"/>
</dbReference>
<evidence type="ECO:0000256" key="1">
    <source>
        <dbReference type="SAM" id="SignalP"/>
    </source>
</evidence>
<dbReference type="AlphaFoldDB" id="A0ABD3QWF3"/>
<proteinExistence type="predicted"/>
<feature type="chain" id="PRO_5044849946" description="Beta-carotene isomerase D27-like C-terminal domain-containing protein" evidence="1">
    <location>
        <begin position="25"/>
        <end position="431"/>
    </location>
</feature>
<dbReference type="InterPro" id="IPR025114">
    <property type="entry name" value="D27-like_C"/>
</dbReference>
<feature type="domain" description="Beta-carotene isomerase D27-like C-terminal" evidence="2">
    <location>
        <begin position="338"/>
        <end position="402"/>
    </location>
</feature>
<organism evidence="3 4">
    <name type="scientific">Cyclotella atomus</name>
    <dbReference type="NCBI Taxonomy" id="382360"/>
    <lineage>
        <taxon>Eukaryota</taxon>
        <taxon>Sar</taxon>
        <taxon>Stramenopiles</taxon>
        <taxon>Ochrophyta</taxon>
        <taxon>Bacillariophyta</taxon>
        <taxon>Coscinodiscophyceae</taxon>
        <taxon>Thalassiosirophycidae</taxon>
        <taxon>Stephanodiscales</taxon>
        <taxon>Stephanodiscaceae</taxon>
        <taxon>Cyclotella</taxon>
    </lineage>
</organism>
<accession>A0ABD3QWF3</accession>
<dbReference type="Proteomes" id="UP001530400">
    <property type="component" value="Unassembled WGS sequence"/>
</dbReference>
<gene>
    <name evidence="3" type="ORF">ACHAWO_005467</name>
</gene>
<keyword evidence="4" id="KW-1185">Reference proteome</keyword>
<dbReference type="PANTHER" id="PTHR33591:SF2">
    <property type="entry name" value="BETA-CAROTENE ISOMERASE D27"/>
    <property type="match status" value="1"/>
</dbReference>
<evidence type="ECO:0000259" key="2">
    <source>
        <dbReference type="Pfam" id="PF13225"/>
    </source>
</evidence>
<evidence type="ECO:0000313" key="3">
    <source>
        <dbReference type="EMBL" id="KAL3804572.1"/>
    </source>
</evidence>
<sequence length="431" mass="48045">MKTRSNLGAIATILFAFSPTEILAFTPCQRPSRLVTPPTRTTRIYSTVQSQGTLQQIAKKLSVELNELVECGGIVFSYVSKPEKDVNVEDVVRACDLVDESGSDADVKEESYLNQLLSLRRKCHEFGRYQLLVKLLRSDYNAYITTAEFLSPNRIPRTELPNVQEVAYKLPIANNVLSDSTPTSSSTSEEDTPLVPDCQLESITYNDSPLDKLLLSIFRNLVTQHTGGITSNTPGIQGLLDQGRTYMTMELPEGVTYQEHTIAQHDMVKNTLSGLMTPYLPPFYRIFMSGIVPNVGSEWDGKQIGPWFYAPWLTSIVTPPFFGFLVGPSRPNRRLDGNRGGLVVEKCKFLQESGCKGLCLHQCKIPAQEFFRDTLGIDLTVRPNFETQECQWSFGEKPLDPEEDESFPTGCLVGCGSRKLMAGRKSEGLCL</sequence>
<dbReference type="PANTHER" id="PTHR33591">
    <property type="entry name" value="BETA-CAROTENE ISOMERASE D27"/>
    <property type="match status" value="1"/>
</dbReference>
<evidence type="ECO:0000313" key="4">
    <source>
        <dbReference type="Proteomes" id="UP001530400"/>
    </source>
</evidence>